<organism evidence="2 3">
    <name type="scientific">Paradevosia shaoguanensis</name>
    <dbReference type="NCBI Taxonomy" id="1335043"/>
    <lineage>
        <taxon>Bacteria</taxon>
        <taxon>Pseudomonadati</taxon>
        <taxon>Pseudomonadota</taxon>
        <taxon>Alphaproteobacteria</taxon>
        <taxon>Hyphomicrobiales</taxon>
        <taxon>Devosiaceae</taxon>
        <taxon>Paradevosia</taxon>
    </lineage>
</organism>
<dbReference type="EMBL" id="JALAZD010000005">
    <property type="protein sequence ID" value="MCI0129506.1"/>
    <property type="molecule type" value="Genomic_DNA"/>
</dbReference>
<dbReference type="InterPro" id="IPR035709">
    <property type="entry name" value="YoaB-like"/>
</dbReference>
<dbReference type="InterPro" id="IPR019897">
    <property type="entry name" value="RidA_CS"/>
</dbReference>
<dbReference type="PANTHER" id="PTHR47328">
    <property type="match status" value="1"/>
</dbReference>
<dbReference type="Gene3D" id="3.30.1330.40">
    <property type="entry name" value="RutC-like"/>
    <property type="match status" value="1"/>
</dbReference>
<dbReference type="Pfam" id="PF01042">
    <property type="entry name" value="Ribonuc_L-PSP"/>
    <property type="match status" value="1"/>
</dbReference>
<dbReference type="CDD" id="cd06150">
    <property type="entry name" value="YjgF_YER057c_UK114_like_2"/>
    <property type="match status" value="1"/>
</dbReference>
<evidence type="ECO:0000313" key="3">
    <source>
        <dbReference type="Proteomes" id="UP001156140"/>
    </source>
</evidence>
<evidence type="ECO:0000256" key="1">
    <source>
        <dbReference type="ARBA" id="ARBA00010552"/>
    </source>
</evidence>
<sequence length="117" mass="12762">MAIRRIHVGPRMSGIVINGNNVHLSGMTAAKREGRSVADQTRDILARIDELLADAGTSKEHLVQVNIWLSDIGTFNEMNAVWDQWVSPGNTPARATVEARLALPDIKVEIQVLAALP</sequence>
<dbReference type="PANTHER" id="PTHR47328:SF1">
    <property type="entry name" value="RUTC FAMILY PROTEIN YOAB"/>
    <property type="match status" value="1"/>
</dbReference>
<protein>
    <submittedName>
        <fullName evidence="2">RidA family protein</fullName>
    </submittedName>
</protein>
<accession>A0AA41UIN2</accession>
<dbReference type="AlphaFoldDB" id="A0AA41UIN2"/>
<comment type="caution">
    <text evidence="2">The sequence shown here is derived from an EMBL/GenBank/DDBJ whole genome shotgun (WGS) entry which is preliminary data.</text>
</comment>
<dbReference type="InterPro" id="IPR035959">
    <property type="entry name" value="RutC-like_sf"/>
</dbReference>
<dbReference type="RefSeq" id="WP_035033297.1">
    <property type="nucleotide sequence ID" value="NZ_JAKETQ010000005.1"/>
</dbReference>
<comment type="similarity">
    <text evidence="1">Belongs to the RutC family.</text>
</comment>
<dbReference type="SUPFAM" id="SSF55298">
    <property type="entry name" value="YjgF-like"/>
    <property type="match status" value="1"/>
</dbReference>
<dbReference type="PROSITE" id="PS01094">
    <property type="entry name" value="UPF0076"/>
    <property type="match status" value="1"/>
</dbReference>
<evidence type="ECO:0000313" key="2">
    <source>
        <dbReference type="EMBL" id="MCI0129506.1"/>
    </source>
</evidence>
<keyword evidence="3" id="KW-1185">Reference proteome</keyword>
<proteinExistence type="inferred from homology"/>
<reference evidence="2" key="1">
    <citation type="submission" date="2022-03" db="EMBL/GenBank/DDBJ databases">
        <title>The complete genome sequence of a Methyloterrigena soli.</title>
        <authorList>
            <person name="Zi Z."/>
        </authorList>
    </citation>
    <scope>NUCLEOTIDE SEQUENCE</scope>
    <source>
        <strain evidence="2">M48</strain>
    </source>
</reference>
<gene>
    <name evidence="2" type="ORF">ML536_21945</name>
</gene>
<name>A0AA41UIN2_9HYPH</name>
<dbReference type="Proteomes" id="UP001156140">
    <property type="component" value="Unassembled WGS sequence"/>
</dbReference>
<dbReference type="InterPro" id="IPR006175">
    <property type="entry name" value="YjgF/YER057c/UK114"/>
</dbReference>